<proteinExistence type="predicted"/>
<feature type="non-terminal residue" evidence="3">
    <location>
        <position position="421"/>
    </location>
</feature>
<dbReference type="NCBIfam" id="NF033542">
    <property type="entry name" value="transpos_IS110"/>
    <property type="match status" value="1"/>
</dbReference>
<dbReference type="InterPro" id="IPR003346">
    <property type="entry name" value="Transposase_20"/>
</dbReference>
<dbReference type="GO" id="GO:0003677">
    <property type="term" value="F:DNA binding"/>
    <property type="evidence" value="ECO:0007669"/>
    <property type="project" value="InterPro"/>
</dbReference>
<gene>
    <name evidence="3" type="ORF">K8I29_18410</name>
</gene>
<dbReference type="GO" id="GO:0004803">
    <property type="term" value="F:transposase activity"/>
    <property type="evidence" value="ECO:0007669"/>
    <property type="project" value="InterPro"/>
</dbReference>
<comment type="caution">
    <text evidence="3">The sequence shown here is derived from an EMBL/GenBank/DDBJ whole genome shotgun (WGS) entry which is preliminary data.</text>
</comment>
<dbReference type="GO" id="GO:0006313">
    <property type="term" value="P:DNA transposition"/>
    <property type="evidence" value="ECO:0007669"/>
    <property type="project" value="InterPro"/>
</dbReference>
<dbReference type="AlphaFoldDB" id="A0A953SI04"/>
<feature type="domain" description="Transposase IS110-like N-terminal" evidence="1">
    <location>
        <begin position="11"/>
        <end position="155"/>
    </location>
</feature>
<feature type="domain" description="Transposase IS116/IS110/IS902 C-terminal" evidence="2">
    <location>
        <begin position="290"/>
        <end position="367"/>
    </location>
</feature>
<dbReference type="Pfam" id="PF02371">
    <property type="entry name" value="Transposase_20"/>
    <property type="match status" value="1"/>
</dbReference>
<evidence type="ECO:0000313" key="3">
    <source>
        <dbReference type="EMBL" id="MBZ0158174.1"/>
    </source>
</evidence>
<dbReference type="PANTHER" id="PTHR33055:SF13">
    <property type="entry name" value="TRANSPOSASE"/>
    <property type="match status" value="1"/>
</dbReference>
<dbReference type="InterPro" id="IPR047650">
    <property type="entry name" value="Transpos_IS110"/>
</dbReference>
<dbReference type="InterPro" id="IPR002525">
    <property type="entry name" value="Transp_IS110-like_N"/>
</dbReference>
<reference evidence="3" key="2">
    <citation type="submission" date="2021-08" db="EMBL/GenBank/DDBJ databases">
        <authorList>
            <person name="Dalcin Martins P."/>
        </authorList>
    </citation>
    <scope>NUCLEOTIDE SEQUENCE</scope>
    <source>
        <strain evidence="3">MAG_39</strain>
    </source>
</reference>
<dbReference type="Proteomes" id="UP000705867">
    <property type="component" value="Unassembled WGS sequence"/>
</dbReference>
<reference evidence="3" key="1">
    <citation type="journal article" date="2021" name="bioRxiv">
        <title>Unraveling nitrogen, sulfur and carbon metabolic pathways and microbial community transcriptional responses to substrate deprivation and toxicity stresses in a bioreactor mimicking anoxic brackish coastal sediment conditions.</title>
        <authorList>
            <person name="Martins P.D."/>
            <person name="Echeveste M.J."/>
            <person name="Arshad A."/>
            <person name="Kurth J."/>
            <person name="Ouboter H."/>
            <person name="Jetten M.S.M."/>
            <person name="Welte C.U."/>
        </authorList>
    </citation>
    <scope>NUCLEOTIDE SEQUENCE</scope>
    <source>
        <strain evidence="3">MAG_39</strain>
    </source>
</reference>
<feature type="non-terminal residue" evidence="3">
    <location>
        <position position="1"/>
    </location>
</feature>
<dbReference type="PANTHER" id="PTHR33055">
    <property type="entry name" value="TRANSPOSASE FOR INSERTION SEQUENCE ELEMENT IS1111A"/>
    <property type="match status" value="1"/>
</dbReference>
<dbReference type="Pfam" id="PF01548">
    <property type="entry name" value="DEDD_Tnp_IS110"/>
    <property type="match status" value="1"/>
</dbReference>
<organism evidence="3 4">
    <name type="scientific">Candidatus Nitrobium versatile</name>
    <dbReference type="NCBI Taxonomy" id="2884831"/>
    <lineage>
        <taxon>Bacteria</taxon>
        <taxon>Pseudomonadati</taxon>
        <taxon>Nitrospirota</taxon>
        <taxon>Nitrospiria</taxon>
        <taxon>Nitrospirales</taxon>
        <taxon>Nitrospiraceae</taxon>
        <taxon>Candidatus Nitrobium</taxon>
    </lineage>
</organism>
<evidence type="ECO:0000259" key="2">
    <source>
        <dbReference type="Pfam" id="PF02371"/>
    </source>
</evidence>
<sequence>SVFDLINPDAAGIDIGAEEHWVAVPEGRDEHTVRKFGCFTSDLHEMAEWLRQCGVKTVAMESTGVFWIAPFQILERHGFEVKLVNAKQAYNVPGRKTDISDCQWLQQLHTFGLLSGSFRPEDQICVVRSYWRHRDTLVRYASAHIQHMQKALTEMNVQIHKVLSDITGVTGMRIIRAILSGQREGEKLAEMRAPGVKRTKEDIVKALEGDYREEHLFSLEQAVELYDFYHQKIRECDEQIERCLKSFEGQTDKELRGSERPNKSTRSVRKNQCHLDLRTELSRITGVDFTEIDGLDVLSVTTILSEVGLRPEAFPTVKHFTSWLGVCPNNRITGGRIKSSRTRRVVNRAATAFRVAAQSLANSKSALGGFYRRLRARLGAPKAITATAHKLARIFYTLWTTKQLYRDSGAEYYEQQYKERV</sequence>
<dbReference type="EMBL" id="JAIOIV010000137">
    <property type="protein sequence ID" value="MBZ0158174.1"/>
    <property type="molecule type" value="Genomic_DNA"/>
</dbReference>
<evidence type="ECO:0000313" key="4">
    <source>
        <dbReference type="Proteomes" id="UP000705867"/>
    </source>
</evidence>
<name>A0A953SI04_9BACT</name>
<protein>
    <submittedName>
        <fullName evidence="3">IS110 family transposase</fullName>
    </submittedName>
</protein>
<evidence type="ECO:0000259" key="1">
    <source>
        <dbReference type="Pfam" id="PF01548"/>
    </source>
</evidence>
<accession>A0A953SI04</accession>